<evidence type="ECO:0000313" key="2">
    <source>
        <dbReference type="Proteomes" id="UP001146793"/>
    </source>
</evidence>
<evidence type="ECO:0008006" key="3">
    <source>
        <dbReference type="Google" id="ProtNLM"/>
    </source>
</evidence>
<gene>
    <name evidence="1" type="ORF">M0812_27053</name>
</gene>
<dbReference type="Proteomes" id="UP001146793">
    <property type="component" value="Unassembled WGS sequence"/>
</dbReference>
<reference evidence="1" key="1">
    <citation type="submission" date="2022-08" db="EMBL/GenBank/DDBJ databases">
        <title>Novel sulphate-reducing endosymbionts in the free-living metamonad Anaeramoeba.</title>
        <authorList>
            <person name="Jerlstrom-Hultqvist J."/>
            <person name="Cepicka I."/>
            <person name="Gallot-Lavallee L."/>
            <person name="Salas-Leiva D."/>
            <person name="Curtis B.A."/>
            <person name="Zahonova K."/>
            <person name="Pipaliya S."/>
            <person name="Dacks J."/>
            <person name="Roger A.J."/>
        </authorList>
    </citation>
    <scope>NUCLEOTIDE SEQUENCE</scope>
    <source>
        <strain evidence="1">Busselton2</strain>
    </source>
</reference>
<organism evidence="1 2">
    <name type="scientific">Anaeramoeba flamelloides</name>
    <dbReference type="NCBI Taxonomy" id="1746091"/>
    <lineage>
        <taxon>Eukaryota</taxon>
        <taxon>Metamonada</taxon>
        <taxon>Anaeramoebidae</taxon>
        <taxon>Anaeramoeba</taxon>
    </lineage>
</organism>
<dbReference type="EMBL" id="JANTQA010000063">
    <property type="protein sequence ID" value="KAJ3427467.1"/>
    <property type="molecule type" value="Genomic_DNA"/>
</dbReference>
<comment type="caution">
    <text evidence="1">The sequence shown here is derived from an EMBL/GenBank/DDBJ whole genome shotgun (WGS) entry which is preliminary data.</text>
</comment>
<dbReference type="Pfam" id="PF06320">
    <property type="entry name" value="GCN5L1"/>
    <property type="match status" value="1"/>
</dbReference>
<dbReference type="AlphaFoldDB" id="A0AAV7YCE2"/>
<accession>A0AAV7YCE2</accession>
<sequence length="107" mass="12270">MGLQEFSTEKWKTIQNLSVDISETLLTPVSLDLSKINNNNKSLVKECSKLELQTSKYLRTHNKAAKTLLKFQKEFSGISNLMAWSLEVEKKLVEIQNNLDIVEKSKK</sequence>
<proteinExistence type="predicted"/>
<protein>
    <recommendedName>
        <fullName evidence="3">Biogenesis of lysosome-related organelles complex 1 subunit 1</fullName>
    </recommendedName>
</protein>
<name>A0AAV7YCE2_9EUKA</name>
<evidence type="ECO:0000313" key="1">
    <source>
        <dbReference type="EMBL" id="KAJ3427467.1"/>
    </source>
</evidence>